<dbReference type="Proteomes" id="UP000264006">
    <property type="component" value="Chromosome"/>
</dbReference>
<gene>
    <name evidence="3" type="ORF">DVS28_a4398</name>
</gene>
<name>A0A346Y3L6_9ACTN</name>
<feature type="transmembrane region" description="Helical" evidence="2">
    <location>
        <begin position="44"/>
        <end position="67"/>
    </location>
</feature>
<evidence type="ECO:0000313" key="4">
    <source>
        <dbReference type="Proteomes" id="UP000264006"/>
    </source>
</evidence>
<keyword evidence="2" id="KW-0472">Membrane</keyword>
<keyword evidence="2" id="KW-0812">Transmembrane</keyword>
<keyword evidence="4" id="KW-1185">Reference proteome</keyword>
<dbReference type="EMBL" id="CP031165">
    <property type="protein sequence ID" value="AXV09063.1"/>
    <property type="molecule type" value="Genomic_DNA"/>
</dbReference>
<protein>
    <submittedName>
        <fullName evidence="3">Uncharacterized protein</fullName>
    </submittedName>
</protein>
<feature type="region of interest" description="Disordered" evidence="1">
    <location>
        <begin position="1"/>
        <end position="31"/>
    </location>
</feature>
<organism evidence="3 4">
    <name type="scientific">Euzebya pacifica</name>
    <dbReference type="NCBI Taxonomy" id="1608957"/>
    <lineage>
        <taxon>Bacteria</taxon>
        <taxon>Bacillati</taxon>
        <taxon>Actinomycetota</taxon>
        <taxon>Nitriliruptoria</taxon>
        <taxon>Euzebyales</taxon>
    </lineage>
</organism>
<evidence type="ECO:0000256" key="2">
    <source>
        <dbReference type="SAM" id="Phobius"/>
    </source>
</evidence>
<dbReference type="AlphaFoldDB" id="A0A346Y3L6"/>
<proteinExistence type="predicted"/>
<dbReference type="KEGG" id="euz:DVS28_a4398"/>
<dbReference type="RefSeq" id="WP_216826210.1">
    <property type="nucleotide sequence ID" value="NZ_CP031165.1"/>
</dbReference>
<evidence type="ECO:0000313" key="3">
    <source>
        <dbReference type="EMBL" id="AXV09063.1"/>
    </source>
</evidence>
<sequence>MSADPRVPRAFTSATEDEPHAPTGQTGPAPPDPLRLCVATTVALIAWLVSPPVAVIGFATLAIVAYVRAYRAGLLASRCKLGDTRVVLGYLSVALLAGVVGVVVRLTG</sequence>
<reference evidence="3 4" key="1">
    <citation type="submission" date="2018-09" db="EMBL/GenBank/DDBJ databases">
        <title>Complete genome sequence of Euzebya sp. DY32-46 isolated from seawater of Pacific Ocean.</title>
        <authorList>
            <person name="Xu L."/>
            <person name="Wu Y.-H."/>
            <person name="Xu X.-W."/>
        </authorList>
    </citation>
    <scope>NUCLEOTIDE SEQUENCE [LARGE SCALE GENOMIC DNA]</scope>
    <source>
        <strain evidence="3 4">DY32-46</strain>
    </source>
</reference>
<evidence type="ECO:0000256" key="1">
    <source>
        <dbReference type="SAM" id="MobiDB-lite"/>
    </source>
</evidence>
<keyword evidence="2" id="KW-1133">Transmembrane helix</keyword>
<feature type="transmembrane region" description="Helical" evidence="2">
    <location>
        <begin position="87"/>
        <end position="106"/>
    </location>
</feature>
<accession>A0A346Y3L6</accession>